<dbReference type="Pfam" id="PF00903">
    <property type="entry name" value="Glyoxalase"/>
    <property type="match status" value="1"/>
</dbReference>
<comment type="cofactor">
    <cofactor evidence="1 8">
        <name>Fe(2+)</name>
        <dbReference type="ChEBI" id="CHEBI:29033"/>
    </cofactor>
</comment>
<dbReference type="PANTHER" id="PTHR21366:SF30">
    <property type="entry name" value="BLL2330 PROTEIN"/>
    <property type="match status" value="1"/>
</dbReference>
<dbReference type="GeneID" id="60254190"/>
<keyword evidence="3" id="KW-0479">Metal-binding</keyword>
<dbReference type="Proteomes" id="UP000245655">
    <property type="component" value="Unassembled WGS sequence"/>
</dbReference>
<evidence type="ECO:0000256" key="8">
    <source>
        <dbReference type="RuleBase" id="RU000683"/>
    </source>
</evidence>
<sequence length="191" mass="22077">MSFKIEKIHHVAYRCKDAKETVEWYQKYLNMDFILAFAEDHVPSTKAFDPYMHVFLDAGNGNVLAFFEVPNQPEMGFDPNTPNWVQHLAMKVKDRDALIAAKKHLEENGIDVVGVTNHGIFHSIYFFDPNGHRMELTYDDITSEEKVSMITEAMKYEMLEEWSRTKRAPAHTQFLHAEELAEAREVAPVGE</sequence>
<evidence type="ECO:0000256" key="4">
    <source>
        <dbReference type="ARBA" id="ARBA00022797"/>
    </source>
</evidence>
<dbReference type="EMBL" id="QGGM01000002">
    <property type="protein sequence ID" value="PWK14537.1"/>
    <property type="molecule type" value="Genomic_DNA"/>
</dbReference>
<dbReference type="InterPro" id="IPR037523">
    <property type="entry name" value="VOC_core"/>
</dbReference>
<evidence type="ECO:0000313" key="10">
    <source>
        <dbReference type="EMBL" id="PWK14537.1"/>
    </source>
</evidence>
<comment type="similarity">
    <text evidence="2 8">Belongs to the extradiol ring-cleavage dioxygenase family.</text>
</comment>
<dbReference type="PANTHER" id="PTHR21366">
    <property type="entry name" value="GLYOXALASE FAMILY PROTEIN"/>
    <property type="match status" value="1"/>
</dbReference>
<keyword evidence="6 8" id="KW-0560">Oxidoreductase</keyword>
<dbReference type="InterPro" id="IPR050383">
    <property type="entry name" value="GlyoxalaseI/FosfomycinResist"/>
</dbReference>
<feature type="domain" description="VOC" evidence="9">
    <location>
        <begin position="7"/>
        <end position="139"/>
    </location>
</feature>
<dbReference type="Gene3D" id="3.10.180.10">
    <property type="entry name" value="2,3-Dihydroxybiphenyl 1,2-Dioxygenase, domain 1"/>
    <property type="match status" value="1"/>
</dbReference>
<dbReference type="InterPro" id="IPR004360">
    <property type="entry name" value="Glyas_Fos-R_dOase_dom"/>
</dbReference>
<evidence type="ECO:0000256" key="7">
    <source>
        <dbReference type="ARBA" id="ARBA00023004"/>
    </source>
</evidence>
<keyword evidence="5 8" id="KW-0223">Dioxygenase</keyword>
<keyword evidence="11" id="KW-1185">Reference proteome</keyword>
<keyword evidence="7 8" id="KW-0408">Iron</keyword>
<name>A0A2V2A4L7_PSYIM</name>
<dbReference type="RefSeq" id="WP_109589680.1">
    <property type="nucleotide sequence ID" value="NZ_CAJGZY010000023.1"/>
</dbReference>
<evidence type="ECO:0000256" key="3">
    <source>
        <dbReference type="ARBA" id="ARBA00022723"/>
    </source>
</evidence>
<evidence type="ECO:0000256" key="6">
    <source>
        <dbReference type="ARBA" id="ARBA00023002"/>
    </source>
</evidence>
<dbReference type="SUPFAM" id="SSF54593">
    <property type="entry name" value="Glyoxalase/Bleomycin resistance protein/Dihydroxybiphenyl dioxygenase"/>
    <property type="match status" value="1"/>
</dbReference>
<evidence type="ECO:0000256" key="5">
    <source>
        <dbReference type="ARBA" id="ARBA00022964"/>
    </source>
</evidence>
<evidence type="ECO:0000256" key="2">
    <source>
        <dbReference type="ARBA" id="ARBA00008784"/>
    </source>
</evidence>
<gene>
    <name evidence="10" type="ORF">C8D84_10211</name>
</gene>
<accession>A0A2V2A4L7</accession>
<organism evidence="10 11">
    <name type="scientific">Psychrobacter immobilis</name>
    <dbReference type="NCBI Taxonomy" id="498"/>
    <lineage>
        <taxon>Bacteria</taxon>
        <taxon>Pseudomonadati</taxon>
        <taxon>Pseudomonadota</taxon>
        <taxon>Gammaproteobacteria</taxon>
        <taxon>Moraxellales</taxon>
        <taxon>Moraxellaceae</taxon>
        <taxon>Psychrobacter</taxon>
    </lineage>
</organism>
<protein>
    <submittedName>
        <fullName evidence="10">Catechol 2,3-dioxygenase-like lactoylglutathione lyase family enzyme</fullName>
    </submittedName>
</protein>
<comment type="caution">
    <text evidence="10">The sequence shown here is derived from an EMBL/GenBank/DDBJ whole genome shotgun (WGS) entry which is preliminary data.</text>
</comment>
<dbReference type="GO" id="GO:0008198">
    <property type="term" value="F:ferrous iron binding"/>
    <property type="evidence" value="ECO:0007669"/>
    <property type="project" value="InterPro"/>
</dbReference>
<dbReference type="PROSITE" id="PS00082">
    <property type="entry name" value="EXTRADIOL_DIOXYGENAS"/>
    <property type="match status" value="1"/>
</dbReference>
<dbReference type="GO" id="GO:0016829">
    <property type="term" value="F:lyase activity"/>
    <property type="evidence" value="ECO:0007669"/>
    <property type="project" value="UniProtKB-KW"/>
</dbReference>
<dbReference type="InterPro" id="IPR000486">
    <property type="entry name" value="Xdiol_ring_cleave_dOase_1/2"/>
</dbReference>
<keyword evidence="4 8" id="KW-0058">Aromatic hydrocarbons catabolism</keyword>
<dbReference type="CDD" id="cd06587">
    <property type="entry name" value="VOC"/>
    <property type="match status" value="1"/>
</dbReference>
<evidence type="ECO:0000256" key="1">
    <source>
        <dbReference type="ARBA" id="ARBA00001954"/>
    </source>
</evidence>
<evidence type="ECO:0000313" key="11">
    <source>
        <dbReference type="Proteomes" id="UP000245655"/>
    </source>
</evidence>
<reference evidence="10 11" key="1">
    <citation type="submission" date="2018-05" db="EMBL/GenBank/DDBJ databases">
        <title>Genomic Encyclopedia of Type Strains, Phase IV (KMG-IV): sequencing the most valuable type-strain genomes for metagenomic binning, comparative biology and taxonomic classification.</title>
        <authorList>
            <person name="Goeker M."/>
        </authorList>
    </citation>
    <scope>NUCLEOTIDE SEQUENCE [LARGE SCALE GENOMIC DNA]</scope>
    <source>
        <strain evidence="10 11">DSM 7229</strain>
    </source>
</reference>
<dbReference type="GO" id="GO:0051213">
    <property type="term" value="F:dioxygenase activity"/>
    <property type="evidence" value="ECO:0007669"/>
    <property type="project" value="UniProtKB-KW"/>
</dbReference>
<keyword evidence="10" id="KW-0456">Lyase</keyword>
<dbReference type="PROSITE" id="PS51819">
    <property type="entry name" value="VOC"/>
    <property type="match status" value="1"/>
</dbReference>
<dbReference type="AlphaFoldDB" id="A0A2V2A4L7"/>
<evidence type="ECO:0000259" key="9">
    <source>
        <dbReference type="PROSITE" id="PS51819"/>
    </source>
</evidence>
<proteinExistence type="inferred from homology"/>
<dbReference type="InterPro" id="IPR029068">
    <property type="entry name" value="Glyas_Bleomycin-R_OHBP_Dase"/>
</dbReference>